<dbReference type="GO" id="GO:0003700">
    <property type="term" value="F:DNA-binding transcription factor activity"/>
    <property type="evidence" value="ECO:0007669"/>
    <property type="project" value="InterPro"/>
</dbReference>
<evidence type="ECO:0000313" key="11">
    <source>
        <dbReference type="Proteomes" id="UP000233837"/>
    </source>
</evidence>
<dbReference type="AlphaFoldDB" id="A0A2I0VQQ1"/>
<evidence type="ECO:0000256" key="6">
    <source>
        <dbReference type="ARBA" id="ARBA00023163"/>
    </source>
</evidence>
<dbReference type="InterPro" id="IPR001471">
    <property type="entry name" value="AP2/ERF_dom"/>
</dbReference>
<evidence type="ECO:0000256" key="4">
    <source>
        <dbReference type="ARBA" id="ARBA00023125"/>
    </source>
</evidence>
<keyword evidence="4" id="KW-0238">DNA-binding</keyword>
<dbReference type="FunFam" id="3.30.730.10:FF:000001">
    <property type="entry name" value="Ethylene-responsive transcription factor 2"/>
    <property type="match status" value="1"/>
</dbReference>
<keyword evidence="11" id="KW-1185">Reference proteome</keyword>
<keyword evidence="2" id="KW-0936">Ethylene signaling pathway</keyword>
<keyword evidence="8" id="KW-1133">Transmembrane helix</keyword>
<feature type="transmembrane region" description="Helical" evidence="8">
    <location>
        <begin position="304"/>
        <end position="323"/>
    </location>
</feature>
<dbReference type="Proteomes" id="UP000233837">
    <property type="component" value="Unassembled WGS sequence"/>
</dbReference>
<dbReference type="InterPro" id="IPR036955">
    <property type="entry name" value="AP2/ERF_dom_sf"/>
</dbReference>
<dbReference type="GO" id="GO:0000976">
    <property type="term" value="F:transcription cis-regulatory region binding"/>
    <property type="evidence" value="ECO:0007669"/>
    <property type="project" value="UniProtKB-ARBA"/>
</dbReference>
<dbReference type="GO" id="GO:0005634">
    <property type="term" value="C:nucleus"/>
    <property type="evidence" value="ECO:0007669"/>
    <property type="project" value="UniProtKB-SubCell"/>
</dbReference>
<dbReference type="CDD" id="cd00018">
    <property type="entry name" value="AP2"/>
    <property type="match status" value="1"/>
</dbReference>
<evidence type="ECO:0000256" key="3">
    <source>
        <dbReference type="ARBA" id="ARBA00023015"/>
    </source>
</evidence>
<dbReference type="Gene3D" id="3.30.730.10">
    <property type="entry name" value="AP2/ERF domain"/>
    <property type="match status" value="1"/>
</dbReference>
<reference evidence="10 11" key="1">
    <citation type="journal article" date="2016" name="Sci. Rep.">
        <title>The Dendrobium catenatum Lindl. genome sequence provides insights into polysaccharide synthase, floral development and adaptive evolution.</title>
        <authorList>
            <person name="Zhang G.Q."/>
            <person name="Xu Q."/>
            <person name="Bian C."/>
            <person name="Tsai W.C."/>
            <person name="Yeh C.M."/>
            <person name="Liu K.W."/>
            <person name="Yoshida K."/>
            <person name="Zhang L.S."/>
            <person name="Chang S.B."/>
            <person name="Chen F."/>
            <person name="Shi Y."/>
            <person name="Su Y.Y."/>
            <person name="Zhang Y.Q."/>
            <person name="Chen L.J."/>
            <person name="Yin Y."/>
            <person name="Lin M."/>
            <person name="Huang H."/>
            <person name="Deng H."/>
            <person name="Wang Z.W."/>
            <person name="Zhu S.L."/>
            <person name="Zhao X."/>
            <person name="Deng C."/>
            <person name="Niu S.C."/>
            <person name="Huang J."/>
            <person name="Wang M."/>
            <person name="Liu G.H."/>
            <person name="Yang H.J."/>
            <person name="Xiao X.J."/>
            <person name="Hsiao Y.Y."/>
            <person name="Wu W.L."/>
            <person name="Chen Y.Y."/>
            <person name="Mitsuda N."/>
            <person name="Ohme-Takagi M."/>
            <person name="Luo Y.B."/>
            <person name="Van de Peer Y."/>
            <person name="Liu Z.J."/>
        </authorList>
    </citation>
    <scope>NUCLEOTIDE SEQUENCE [LARGE SCALE GENOMIC DNA]</scope>
    <source>
        <tissue evidence="10">The whole plant</tissue>
    </source>
</reference>
<reference evidence="10 11" key="2">
    <citation type="journal article" date="2017" name="Nature">
        <title>The Apostasia genome and the evolution of orchids.</title>
        <authorList>
            <person name="Zhang G.Q."/>
            <person name="Liu K.W."/>
            <person name="Li Z."/>
            <person name="Lohaus R."/>
            <person name="Hsiao Y.Y."/>
            <person name="Niu S.C."/>
            <person name="Wang J.Y."/>
            <person name="Lin Y.C."/>
            <person name="Xu Q."/>
            <person name="Chen L.J."/>
            <person name="Yoshida K."/>
            <person name="Fujiwara S."/>
            <person name="Wang Z.W."/>
            <person name="Zhang Y.Q."/>
            <person name="Mitsuda N."/>
            <person name="Wang M."/>
            <person name="Liu G.H."/>
            <person name="Pecoraro L."/>
            <person name="Huang H.X."/>
            <person name="Xiao X.J."/>
            <person name="Lin M."/>
            <person name="Wu X.Y."/>
            <person name="Wu W.L."/>
            <person name="Chen Y.Y."/>
            <person name="Chang S.B."/>
            <person name="Sakamoto S."/>
            <person name="Ohme-Takagi M."/>
            <person name="Yagi M."/>
            <person name="Zeng S.J."/>
            <person name="Shen C.Y."/>
            <person name="Yeh C.M."/>
            <person name="Luo Y.B."/>
            <person name="Tsai W.C."/>
            <person name="Van de Peer Y."/>
            <person name="Liu Z.J."/>
        </authorList>
    </citation>
    <scope>NUCLEOTIDE SEQUENCE [LARGE SCALE GENOMIC DNA]</scope>
    <source>
        <tissue evidence="10">The whole plant</tissue>
    </source>
</reference>
<comment type="subcellular location">
    <subcellularLocation>
        <location evidence="1">Nucleus</location>
    </subcellularLocation>
</comment>
<keyword evidence="7" id="KW-0539">Nucleus</keyword>
<dbReference type="SMART" id="SM00380">
    <property type="entry name" value="AP2"/>
    <property type="match status" value="1"/>
</dbReference>
<dbReference type="PRINTS" id="PR00367">
    <property type="entry name" value="ETHRSPELEMNT"/>
</dbReference>
<proteinExistence type="predicted"/>
<dbReference type="PROSITE" id="PS51032">
    <property type="entry name" value="AP2_ERF"/>
    <property type="match status" value="1"/>
</dbReference>
<evidence type="ECO:0000256" key="2">
    <source>
        <dbReference type="ARBA" id="ARBA00022745"/>
    </source>
</evidence>
<evidence type="ECO:0000256" key="5">
    <source>
        <dbReference type="ARBA" id="ARBA00023159"/>
    </source>
</evidence>
<keyword evidence="5" id="KW-0010">Activator</keyword>
<feature type="domain" description="AP2/ERF" evidence="9">
    <location>
        <begin position="103"/>
        <end position="161"/>
    </location>
</feature>
<dbReference type="GO" id="GO:0009873">
    <property type="term" value="P:ethylene-activated signaling pathway"/>
    <property type="evidence" value="ECO:0007669"/>
    <property type="project" value="UniProtKB-KW"/>
</dbReference>
<protein>
    <submittedName>
        <fullName evidence="10">Ethylene-responsive transcription factor ERF105</fullName>
    </submittedName>
</protein>
<keyword evidence="8" id="KW-0812">Transmembrane</keyword>
<dbReference type="InterPro" id="IPR044808">
    <property type="entry name" value="ERF_plant"/>
</dbReference>
<keyword evidence="3" id="KW-0805">Transcription regulation</keyword>
<name>A0A2I0VQQ1_9ASPA</name>
<sequence>MATQDISISAFDLISEHLLEDAAASLDNLPTPTALALPPPGDITVSDYLEVPTEMYTALDGGFRFRERSQSMIRFGGDSSDLDLNIDWLDGGILQPESIVDRHYRGVRQRPWGKFAAEIRDPKRRGSRIWLGTFDTAVEAARAYDNAAFQMRGSKAILNFPNDIGQSANKSERKMSVMSPEKRRRDFVELEKVLKRERLEKSENNIPSDCDLMPTMWSAVLEEAEVKDVTSAVVEVELSGCSFLPSHPSSLLALPLMMVRHNSGSGRGGVRRLDLSSSTSFFSLSSFSGGGVVEIQRWSRRSKAAGAFFLLFLLLFLLFLRRWCGRNSTVVEEELGGWSYLPPISSSLMALPPVWCSRTPMEVKQELGGWIFLFHLPSSVLALPLGVVQQNFGGGREGARRLRLSSSSSFFSLCSSFNGGATELRRWSGRTSTVVWKKFERGRGGAESSLGMLSPYELAQG</sequence>
<evidence type="ECO:0000256" key="8">
    <source>
        <dbReference type="SAM" id="Phobius"/>
    </source>
</evidence>
<keyword evidence="6" id="KW-0804">Transcription</keyword>
<evidence type="ECO:0000256" key="7">
    <source>
        <dbReference type="ARBA" id="ARBA00023242"/>
    </source>
</evidence>
<dbReference type="Pfam" id="PF00847">
    <property type="entry name" value="AP2"/>
    <property type="match status" value="1"/>
</dbReference>
<dbReference type="PANTHER" id="PTHR31190:SF499">
    <property type="entry name" value="ETHYLENE-RESPONSIVE TRANSCRIPTION FACTOR ERF105"/>
    <property type="match status" value="1"/>
</dbReference>
<organism evidence="10 11">
    <name type="scientific">Dendrobium catenatum</name>
    <dbReference type="NCBI Taxonomy" id="906689"/>
    <lineage>
        <taxon>Eukaryota</taxon>
        <taxon>Viridiplantae</taxon>
        <taxon>Streptophyta</taxon>
        <taxon>Embryophyta</taxon>
        <taxon>Tracheophyta</taxon>
        <taxon>Spermatophyta</taxon>
        <taxon>Magnoliopsida</taxon>
        <taxon>Liliopsida</taxon>
        <taxon>Asparagales</taxon>
        <taxon>Orchidaceae</taxon>
        <taxon>Epidendroideae</taxon>
        <taxon>Malaxideae</taxon>
        <taxon>Dendrobiinae</taxon>
        <taxon>Dendrobium</taxon>
    </lineage>
</organism>
<dbReference type="PANTHER" id="PTHR31190">
    <property type="entry name" value="DNA-BINDING DOMAIN"/>
    <property type="match status" value="1"/>
</dbReference>
<dbReference type="SUPFAM" id="SSF54171">
    <property type="entry name" value="DNA-binding domain"/>
    <property type="match status" value="1"/>
</dbReference>
<evidence type="ECO:0000313" key="10">
    <source>
        <dbReference type="EMBL" id="PKU65739.1"/>
    </source>
</evidence>
<keyword evidence="8" id="KW-0472">Membrane</keyword>
<evidence type="ECO:0000259" key="9">
    <source>
        <dbReference type="PROSITE" id="PS51032"/>
    </source>
</evidence>
<accession>A0A2I0VQQ1</accession>
<dbReference type="EMBL" id="KZ503314">
    <property type="protein sequence ID" value="PKU65739.1"/>
    <property type="molecule type" value="Genomic_DNA"/>
</dbReference>
<evidence type="ECO:0000256" key="1">
    <source>
        <dbReference type="ARBA" id="ARBA00004123"/>
    </source>
</evidence>
<dbReference type="GO" id="GO:0006950">
    <property type="term" value="P:response to stress"/>
    <property type="evidence" value="ECO:0007669"/>
    <property type="project" value="UniProtKB-ARBA"/>
</dbReference>
<gene>
    <name evidence="10" type="primary">ERF105</name>
    <name evidence="10" type="ORF">MA16_Dca018529</name>
</gene>
<dbReference type="InterPro" id="IPR016177">
    <property type="entry name" value="DNA-bd_dom_sf"/>
</dbReference>